<evidence type="ECO:0000256" key="2">
    <source>
        <dbReference type="ARBA" id="ARBA00022448"/>
    </source>
</evidence>
<evidence type="ECO:0000256" key="7">
    <source>
        <dbReference type="ARBA" id="ARBA00023136"/>
    </source>
</evidence>
<accession>A0ABQ2QDW6</accession>
<dbReference type="Pfam" id="PF00593">
    <property type="entry name" value="TonB_dep_Rec_b-barrel"/>
    <property type="match status" value="1"/>
</dbReference>
<comment type="caution">
    <text evidence="15">The sequence shown here is derived from an EMBL/GenBank/DDBJ whole genome shotgun (WGS) entry which is preliminary data.</text>
</comment>
<dbReference type="PANTHER" id="PTHR30069">
    <property type="entry name" value="TONB-DEPENDENT OUTER MEMBRANE RECEPTOR"/>
    <property type="match status" value="1"/>
</dbReference>
<dbReference type="PROSITE" id="PS52016">
    <property type="entry name" value="TONB_DEPENDENT_REC_3"/>
    <property type="match status" value="1"/>
</dbReference>
<evidence type="ECO:0000256" key="6">
    <source>
        <dbReference type="ARBA" id="ARBA00023077"/>
    </source>
</evidence>
<gene>
    <name evidence="15" type="ORF">GCM10009410_02380</name>
</gene>
<dbReference type="Gene3D" id="2.40.170.20">
    <property type="entry name" value="TonB-dependent receptor, beta-barrel domain"/>
    <property type="match status" value="1"/>
</dbReference>
<dbReference type="RefSeq" id="WP_428848132.1">
    <property type="nucleotide sequence ID" value="NZ_BMQW01000001.1"/>
</dbReference>
<evidence type="ECO:0000259" key="13">
    <source>
        <dbReference type="Pfam" id="PF00593"/>
    </source>
</evidence>
<feature type="region of interest" description="Disordered" evidence="12">
    <location>
        <begin position="1"/>
        <end position="32"/>
    </location>
</feature>
<feature type="domain" description="TonB-dependent receptor plug" evidence="14">
    <location>
        <begin position="44"/>
        <end position="122"/>
    </location>
</feature>
<keyword evidence="6 11" id="KW-0798">TonB box</keyword>
<comment type="subcellular location">
    <subcellularLocation>
        <location evidence="1 9">Cell outer membrane</location>
        <topology evidence="1 9">Multi-pass membrane protein</topology>
    </subcellularLocation>
</comment>
<evidence type="ECO:0000256" key="10">
    <source>
        <dbReference type="PROSITE-ProRule" id="PRU10144"/>
    </source>
</evidence>
<feature type="short sequence motif" description="TonB C-terminal box" evidence="10">
    <location>
        <begin position="670"/>
        <end position="687"/>
    </location>
</feature>
<dbReference type="InterPro" id="IPR039426">
    <property type="entry name" value="TonB-dep_rcpt-like"/>
</dbReference>
<dbReference type="Gene3D" id="2.170.130.10">
    <property type="entry name" value="TonB-dependent receptor, plug domain"/>
    <property type="match status" value="1"/>
</dbReference>
<keyword evidence="5" id="KW-0732">Signal</keyword>
<evidence type="ECO:0000256" key="3">
    <source>
        <dbReference type="ARBA" id="ARBA00022452"/>
    </source>
</evidence>
<keyword evidence="7 9" id="KW-0472">Membrane</keyword>
<comment type="similarity">
    <text evidence="9 11">Belongs to the TonB-dependent receptor family.</text>
</comment>
<evidence type="ECO:0000313" key="16">
    <source>
        <dbReference type="Proteomes" id="UP000654004"/>
    </source>
</evidence>
<dbReference type="InterPro" id="IPR010917">
    <property type="entry name" value="TonB_rcpt_CS"/>
</dbReference>
<dbReference type="InterPro" id="IPR012910">
    <property type="entry name" value="Plug_dom"/>
</dbReference>
<dbReference type="Pfam" id="PF07715">
    <property type="entry name" value="Plug"/>
    <property type="match status" value="1"/>
</dbReference>
<evidence type="ECO:0000256" key="12">
    <source>
        <dbReference type="SAM" id="MobiDB-lite"/>
    </source>
</evidence>
<evidence type="ECO:0000313" key="15">
    <source>
        <dbReference type="EMBL" id="GGP74162.1"/>
    </source>
</evidence>
<evidence type="ECO:0000259" key="14">
    <source>
        <dbReference type="Pfam" id="PF07715"/>
    </source>
</evidence>
<dbReference type="PROSITE" id="PS01156">
    <property type="entry name" value="TONB_DEPENDENT_REC_2"/>
    <property type="match status" value="1"/>
</dbReference>
<keyword evidence="15" id="KW-0675">Receptor</keyword>
<dbReference type="InterPro" id="IPR000531">
    <property type="entry name" value="Beta-barrel_TonB"/>
</dbReference>
<keyword evidence="4 9" id="KW-0812">Transmembrane</keyword>
<name>A0ABQ2QDW6_9GAMM</name>
<dbReference type="PANTHER" id="PTHR30069:SF49">
    <property type="entry name" value="OUTER MEMBRANE PROTEIN C"/>
    <property type="match status" value="1"/>
</dbReference>
<feature type="domain" description="TonB-dependent receptor-like beta-barrel" evidence="13">
    <location>
        <begin position="205"/>
        <end position="644"/>
    </location>
</feature>
<keyword evidence="2 9" id="KW-0813">Transport</keyword>
<evidence type="ECO:0000256" key="4">
    <source>
        <dbReference type="ARBA" id="ARBA00022692"/>
    </source>
</evidence>
<reference evidence="16" key="1">
    <citation type="journal article" date="2019" name="Int. J. Syst. Evol. Microbiol.">
        <title>The Global Catalogue of Microorganisms (GCM) 10K type strain sequencing project: providing services to taxonomists for standard genome sequencing and annotation.</title>
        <authorList>
            <consortium name="The Broad Institute Genomics Platform"/>
            <consortium name="The Broad Institute Genome Sequencing Center for Infectious Disease"/>
            <person name="Wu L."/>
            <person name="Ma J."/>
        </authorList>
    </citation>
    <scope>NUCLEOTIDE SEQUENCE [LARGE SCALE GENOMIC DNA]</scope>
    <source>
        <strain evidence="16">JCM 32305</strain>
    </source>
</reference>
<organism evidence="15 16">
    <name type="scientific">Shewanella ulleungensis</name>
    <dbReference type="NCBI Taxonomy" id="2282699"/>
    <lineage>
        <taxon>Bacteria</taxon>
        <taxon>Pseudomonadati</taxon>
        <taxon>Pseudomonadota</taxon>
        <taxon>Gammaproteobacteria</taxon>
        <taxon>Alteromonadales</taxon>
        <taxon>Shewanellaceae</taxon>
        <taxon>Shewanella</taxon>
    </lineage>
</organism>
<evidence type="ECO:0000256" key="9">
    <source>
        <dbReference type="PROSITE-ProRule" id="PRU01360"/>
    </source>
</evidence>
<evidence type="ECO:0000256" key="11">
    <source>
        <dbReference type="RuleBase" id="RU003357"/>
    </source>
</evidence>
<dbReference type="InterPro" id="IPR037066">
    <property type="entry name" value="Plug_dom_sf"/>
</dbReference>
<sequence length="687" mass="76177">MVALSAPVAAQTSTQNKSSDIERVEVHGQQNDNKDLLGSAERLLSKQGVEFSQAGGLSALPILNGMMGDRIKVLIDGSDITSSCANHMNPPLSYVAASQITSAQVVAGVSPVSAGGDNIAGVIKIDSLNPEFTLTDQLTWYSGNVSAGYRSVSDTTLASVNATVARDKLSFSYQGSFEDANSYKDGNGDTVLDTLYQAQNHALIAAWKDDTQQLAVKLAHQHIPYQGFANQYMDMTNNDSYGAILRYQLALEDEGQFTAQTNWHSVEHDMGFFTPEKTGMMPMKTSGKDFSYQLHWQLPMSNDSTLLLGQEYYLYQLDDTWPAIEGSSMMGPNDYVNINDGKRKRAAVYSEWQQTVNARWWISAGVRYEYVTISTGEVQPYNTMSMMGMSNVNALAADQFNQLYRPRHDHIIDATLLARYQLSDNEIIELGLAQKGRAPNLYERYSWGQSTMATTMIGWYGDANGYVGNPDLNHETARTLSAAYTLVQNEFTASATAWYSDINDYIDGNVIGSFNSTSSELNRRNILQFTNVDATIFGTRLDASYQLTENDNGKWSIAANVSATHGERNDTNTPLYQIKPLQSELTLQHQLGDWNNSISWQWVDTKDRVDNNRLENNTDSYSLLNIASSIEWQAATMTVAVNNLLDEYYQLPLGGVNIAQYKQDNTQGFTQMNGAGRSVELSVNYAF</sequence>
<protein>
    <submittedName>
        <fullName evidence="15">TonB-dependent receptor</fullName>
    </submittedName>
</protein>
<dbReference type="EMBL" id="BMQW01000001">
    <property type="protein sequence ID" value="GGP74162.1"/>
    <property type="molecule type" value="Genomic_DNA"/>
</dbReference>
<evidence type="ECO:0000256" key="8">
    <source>
        <dbReference type="ARBA" id="ARBA00023237"/>
    </source>
</evidence>
<dbReference type="Proteomes" id="UP000654004">
    <property type="component" value="Unassembled WGS sequence"/>
</dbReference>
<keyword evidence="16" id="KW-1185">Reference proteome</keyword>
<dbReference type="SUPFAM" id="SSF56935">
    <property type="entry name" value="Porins"/>
    <property type="match status" value="1"/>
</dbReference>
<keyword evidence="8 9" id="KW-0998">Cell outer membrane</keyword>
<keyword evidence="3 9" id="KW-1134">Transmembrane beta strand</keyword>
<dbReference type="InterPro" id="IPR036942">
    <property type="entry name" value="Beta-barrel_TonB_sf"/>
</dbReference>
<evidence type="ECO:0000256" key="1">
    <source>
        <dbReference type="ARBA" id="ARBA00004571"/>
    </source>
</evidence>
<proteinExistence type="inferred from homology"/>
<evidence type="ECO:0000256" key="5">
    <source>
        <dbReference type="ARBA" id="ARBA00022729"/>
    </source>
</evidence>